<accession>A0AAD7PE32</accession>
<keyword evidence="1" id="KW-1133">Transmembrane helix</keyword>
<name>A0AAD7PE32_QUISA</name>
<dbReference type="EMBL" id="JARAOO010000011">
    <property type="protein sequence ID" value="KAJ7951524.1"/>
    <property type="molecule type" value="Genomic_DNA"/>
</dbReference>
<gene>
    <name evidence="2" type="ORF">O6P43_027557</name>
</gene>
<keyword evidence="1" id="KW-0472">Membrane</keyword>
<dbReference type="AlphaFoldDB" id="A0AAD7PE32"/>
<comment type="caution">
    <text evidence="2">The sequence shown here is derived from an EMBL/GenBank/DDBJ whole genome shotgun (WGS) entry which is preliminary data.</text>
</comment>
<dbReference type="KEGG" id="qsa:O6P43_027557"/>
<keyword evidence="1" id="KW-0812">Transmembrane</keyword>
<organism evidence="2 3">
    <name type="scientific">Quillaja saponaria</name>
    <name type="common">Soap bark tree</name>
    <dbReference type="NCBI Taxonomy" id="32244"/>
    <lineage>
        <taxon>Eukaryota</taxon>
        <taxon>Viridiplantae</taxon>
        <taxon>Streptophyta</taxon>
        <taxon>Embryophyta</taxon>
        <taxon>Tracheophyta</taxon>
        <taxon>Spermatophyta</taxon>
        <taxon>Magnoliopsida</taxon>
        <taxon>eudicotyledons</taxon>
        <taxon>Gunneridae</taxon>
        <taxon>Pentapetalae</taxon>
        <taxon>rosids</taxon>
        <taxon>fabids</taxon>
        <taxon>Fabales</taxon>
        <taxon>Quillajaceae</taxon>
        <taxon>Quillaja</taxon>
    </lineage>
</organism>
<evidence type="ECO:0000313" key="2">
    <source>
        <dbReference type="EMBL" id="KAJ7951524.1"/>
    </source>
</evidence>
<reference evidence="2" key="1">
    <citation type="journal article" date="2023" name="Science">
        <title>Elucidation of the pathway for biosynthesis of saponin adjuvants from the soapbark tree.</title>
        <authorList>
            <person name="Reed J."/>
            <person name="Orme A."/>
            <person name="El-Demerdash A."/>
            <person name="Owen C."/>
            <person name="Martin L.B.B."/>
            <person name="Misra R.C."/>
            <person name="Kikuchi S."/>
            <person name="Rejzek M."/>
            <person name="Martin A.C."/>
            <person name="Harkess A."/>
            <person name="Leebens-Mack J."/>
            <person name="Louveau T."/>
            <person name="Stephenson M.J."/>
            <person name="Osbourn A."/>
        </authorList>
    </citation>
    <scope>NUCLEOTIDE SEQUENCE</scope>
    <source>
        <strain evidence="2">S10</strain>
    </source>
</reference>
<proteinExistence type="predicted"/>
<dbReference type="Proteomes" id="UP001163823">
    <property type="component" value="Chromosome 11"/>
</dbReference>
<evidence type="ECO:0000313" key="3">
    <source>
        <dbReference type="Proteomes" id="UP001163823"/>
    </source>
</evidence>
<feature type="transmembrane region" description="Helical" evidence="1">
    <location>
        <begin position="103"/>
        <end position="127"/>
    </location>
</feature>
<protein>
    <submittedName>
        <fullName evidence="2">Uncharacterized protein</fullName>
    </submittedName>
</protein>
<evidence type="ECO:0000256" key="1">
    <source>
        <dbReference type="SAM" id="Phobius"/>
    </source>
</evidence>
<keyword evidence="3" id="KW-1185">Reference proteome</keyword>
<sequence length="138" mass="15378">MDLGNVGGKMTSDGVALDGSNGKSKDCVKICWKNFRNEEVMWYNGGSFWIVLRILEHLRKPGGLTEPSFISLENPVRCVKICYLQILLRQGISRSHILEADRATLVVILGAMLCCVYELTMVIQGVVRIRAPLSILIL</sequence>